<keyword evidence="1" id="KW-0812">Transmembrane</keyword>
<keyword evidence="1" id="KW-1133">Transmembrane helix</keyword>
<organism evidence="2 3">
    <name type="scientific">Holothuria leucospilota</name>
    <name type="common">Black long sea cucumber</name>
    <name type="synonym">Mertensiothuria leucospilota</name>
    <dbReference type="NCBI Taxonomy" id="206669"/>
    <lineage>
        <taxon>Eukaryota</taxon>
        <taxon>Metazoa</taxon>
        <taxon>Echinodermata</taxon>
        <taxon>Eleutherozoa</taxon>
        <taxon>Echinozoa</taxon>
        <taxon>Holothuroidea</taxon>
        <taxon>Aspidochirotacea</taxon>
        <taxon>Aspidochirotida</taxon>
        <taxon>Holothuriidae</taxon>
        <taxon>Holothuria</taxon>
    </lineage>
</organism>
<reference evidence="2" key="1">
    <citation type="submission" date="2021-10" db="EMBL/GenBank/DDBJ databases">
        <title>Tropical sea cucumber genome reveals ecological adaptation and Cuvierian tubules defense mechanism.</title>
        <authorList>
            <person name="Chen T."/>
        </authorList>
    </citation>
    <scope>NUCLEOTIDE SEQUENCE</scope>
    <source>
        <strain evidence="2">Nanhai2018</strain>
        <tissue evidence="2">Muscle</tissue>
    </source>
</reference>
<evidence type="ECO:0000313" key="2">
    <source>
        <dbReference type="EMBL" id="KAJ8042115.1"/>
    </source>
</evidence>
<dbReference type="Proteomes" id="UP001152320">
    <property type="component" value="Chromosome 5"/>
</dbReference>
<accession>A0A9Q1CBX6</accession>
<gene>
    <name evidence="2" type="ORF">HOLleu_13104</name>
</gene>
<comment type="caution">
    <text evidence="2">The sequence shown here is derived from an EMBL/GenBank/DDBJ whole genome shotgun (WGS) entry which is preliminary data.</text>
</comment>
<feature type="transmembrane region" description="Helical" evidence="1">
    <location>
        <begin position="12"/>
        <end position="30"/>
    </location>
</feature>
<dbReference type="AlphaFoldDB" id="A0A9Q1CBX6"/>
<keyword evidence="1" id="KW-0472">Membrane</keyword>
<dbReference type="EMBL" id="JAIZAY010000005">
    <property type="protein sequence ID" value="KAJ8042115.1"/>
    <property type="molecule type" value="Genomic_DNA"/>
</dbReference>
<proteinExistence type="predicted"/>
<evidence type="ECO:0000256" key="1">
    <source>
        <dbReference type="SAM" id="Phobius"/>
    </source>
</evidence>
<protein>
    <submittedName>
        <fullName evidence="2">Uncharacterized protein</fullName>
    </submittedName>
</protein>
<keyword evidence="3" id="KW-1185">Reference proteome</keyword>
<evidence type="ECO:0000313" key="3">
    <source>
        <dbReference type="Proteomes" id="UP001152320"/>
    </source>
</evidence>
<sequence length="78" mass="9018">MLSGMMKRRFCVGYSQLLVSVCRLLFFYLYEVWLDRICIVKWLLGVRFLHIAVTTSTSGQVLLHGLLPKLSYQGFTSL</sequence>
<name>A0A9Q1CBX6_HOLLE</name>